<keyword evidence="4" id="KW-0012">Acyltransferase</keyword>
<dbReference type="SUPFAM" id="SSF55729">
    <property type="entry name" value="Acyl-CoA N-acyltransferases (Nat)"/>
    <property type="match status" value="1"/>
</dbReference>
<proteinExistence type="predicted"/>
<dbReference type="PANTHER" id="PTHR36449:SF1">
    <property type="entry name" value="ACETYLTRANSFERASE"/>
    <property type="match status" value="1"/>
</dbReference>
<evidence type="ECO:0000256" key="3">
    <source>
        <dbReference type="ARBA" id="ARBA00022679"/>
    </source>
</evidence>
<evidence type="ECO:0000256" key="1">
    <source>
        <dbReference type="ARBA" id="ARBA00022491"/>
    </source>
</evidence>
<comment type="caution">
    <text evidence="7">The sequence shown here is derived from an EMBL/GenBank/DDBJ whole genome shotgun (WGS) entry which is preliminary data.</text>
</comment>
<feature type="domain" description="N-acetyltransferase" evidence="6">
    <location>
        <begin position="51"/>
        <end position="110"/>
    </location>
</feature>
<organism evidence="7 8">
    <name type="scientific">Methanobrevibacter filiformis</name>
    <dbReference type="NCBI Taxonomy" id="55758"/>
    <lineage>
        <taxon>Archaea</taxon>
        <taxon>Methanobacteriati</taxon>
        <taxon>Methanobacteriota</taxon>
        <taxon>Methanomada group</taxon>
        <taxon>Methanobacteria</taxon>
        <taxon>Methanobacteriales</taxon>
        <taxon>Methanobacteriaceae</taxon>
        <taxon>Methanobrevibacter</taxon>
    </lineage>
</organism>
<accession>A0A166EVK7</accession>
<dbReference type="PANTHER" id="PTHR36449">
    <property type="entry name" value="ACETYLTRANSFERASE-RELATED"/>
    <property type="match status" value="1"/>
</dbReference>
<dbReference type="InterPro" id="IPR000182">
    <property type="entry name" value="GNAT_dom"/>
</dbReference>
<reference evidence="7 8" key="1">
    <citation type="submission" date="2016-04" db="EMBL/GenBank/DDBJ databases">
        <title>Genome sequence of Methanobrevibacter filiformis DSM 11501.</title>
        <authorList>
            <person name="Poehlein A."/>
            <person name="Seedorf H."/>
            <person name="Daniel R."/>
        </authorList>
    </citation>
    <scope>NUCLEOTIDE SEQUENCE [LARGE SCALE GENOMIC DNA]</scope>
    <source>
        <strain evidence="7 8">DSM 11501</strain>
    </source>
</reference>
<evidence type="ECO:0000259" key="6">
    <source>
        <dbReference type="Pfam" id="PF13508"/>
    </source>
</evidence>
<dbReference type="PATRIC" id="fig|55758.3.peg.422"/>
<dbReference type="EMBL" id="LWMT01000047">
    <property type="protein sequence ID" value="KZX17063.1"/>
    <property type="molecule type" value="Genomic_DNA"/>
</dbReference>
<dbReference type="Pfam" id="PF13508">
    <property type="entry name" value="Acetyltransf_7"/>
    <property type="match status" value="1"/>
</dbReference>
<keyword evidence="2" id="KW-1277">Toxin-antitoxin system</keyword>
<evidence type="ECO:0000256" key="5">
    <source>
        <dbReference type="ARBA" id="ARBA00049880"/>
    </source>
</evidence>
<sequence>MLNVTFLAFYEDSLLAYITLSTDNIKLKNLGENYKAKFKGKNVIYSYFPAITVGRLAVDTKYQKLGIGNFMIEWAVMFCLNISKKVAGVRFIKIDSHIEAIKFYEKNHFKIVPNKEKTVEKELKKYEQAKRVNDIKTANTITIPMYRDLYREKE</sequence>
<dbReference type="RefSeq" id="WP_066970966.1">
    <property type="nucleotide sequence ID" value="NZ_LWMT01000047.1"/>
</dbReference>
<dbReference type="Gene3D" id="3.40.630.30">
    <property type="match status" value="1"/>
</dbReference>
<keyword evidence="3 7" id="KW-0808">Transferase</keyword>
<gene>
    <name evidence="7" type="ORF">MBFIL_03810</name>
</gene>
<evidence type="ECO:0000256" key="4">
    <source>
        <dbReference type="ARBA" id="ARBA00023315"/>
    </source>
</evidence>
<keyword evidence="1" id="KW-0678">Repressor</keyword>
<name>A0A166EVK7_9EURY</name>
<evidence type="ECO:0000313" key="7">
    <source>
        <dbReference type="EMBL" id="KZX17063.1"/>
    </source>
</evidence>
<keyword evidence="8" id="KW-1185">Reference proteome</keyword>
<evidence type="ECO:0000313" key="8">
    <source>
        <dbReference type="Proteomes" id="UP000077066"/>
    </source>
</evidence>
<dbReference type="AlphaFoldDB" id="A0A166EVK7"/>
<protein>
    <submittedName>
        <fullName evidence="7">Acetyltransferase (GNAT) family protein</fullName>
    </submittedName>
</protein>
<evidence type="ECO:0000256" key="2">
    <source>
        <dbReference type="ARBA" id="ARBA00022649"/>
    </source>
</evidence>
<dbReference type="GO" id="GO:0016747">
    <property type="term" value="F:acyltransferase activity, transferring groups other than amino-acyl groups"/>
    <property type="evidence" value="ECO:0007669"/>
    <property type="project" value="InterPro"/>
</dbReference>
<dbReference type="InterPro" id="IPR016181">
    <property type="entry name" value="Acyl_CoA_acyltransferase"/>
</dbReference>
<dbReference type="OrthoDB" id="106308at2157"/>
<comment type="catalytic activity">
    <reaction evidence="5">
        <text>glycyl-tRNA(Gly) + acetyl-CoA = N-acetylglycyl-tRNA(Gly) + CoA + H(+)</text>
        <dbReference type="Rhea" id="RHEA:81867"/>
        <dbReference type="Rhea" id="RHEA-COMP:9683"/>
        <dbReference type="Rhea" id="RHEA-COMP:19766"/>
        <dbReference type="ChEBI" id="CHEBI:15378"/>
        <dbReference type="ChEBI" id="CHEBI:57287"/>
        <dbReference type="ChEBI" id="CHEBI:57288"/>
        <dbReference type="ChEBI" id="CHEBI:78522"/>
        <dbReference type="ChEBI" id="CHEBI:232036"/>
    </reaction>
</comment>
<dbReference type="Proteomes" id="UP000077066">
    <property type="component" value="Unassembled WGS sequence"/>
</dbReference>